<name>A0ABX1USH0_9GAMM</name>
<gene>
    <name evidence="5" type="ORF">HLH15_06605</name>
</gene>
<dbReference type="InterPro" id="IPR008964">
    <property type="entry name" value="Invasin/intimin_cell_adhesion"/>
</dbReference>
<reference evidence="5 6" key="1">
    <citation type="submission" date="2020-04" db="EMBL/GenBank/DDBJ databases">
        <title>Acinetobacter Taxon 24.</title>
        <authorList>
            <person name="Nemec A."/>
            <person name="Radolfova-Krizova L."/>
            <person name="Higgins P.G."/>
            <person name="Spanelova P."/>
        </authorList>
    </citation>
    <scope>NUCLEOTIDE SEQUENCE [LARGE SCALE GENOMIC DNA]</scope>
    <source>
        <strain evidence="5 6">ANC 5084</strain>
    </source>
</reference>
<feature type="chain" id="PRO_5045264291" description="Big-1 domain-containing protein" evidence="3">
    <location>
        <begin position="27"/>
        <end position="1480"/>
    </location>
</feature>
<protein>
    <recommendedName>
        <fullName evidence="4">Big-1 domain-containing protein</fullName>
    </recommendedName>
</protein>
<feature type="domain" description="Big-1" evidence="4">
    <location>
        <begin position="1001"/>
        <end position="1100"/>
    </location>
</feature>
<dbReference type="SMART" id="SM00634">
    <property type="entry name" value="BID_1"/>
    <property type="match status" value="3"/>
</dbReference>
<dbReference type="InterPro" id="IPR013783">
    <property type="entry name" value="Ig-like_fold"/>
</dbReference>
<feature type="signal peptide" evidence="3">
    <location>
        <begin position="1"/>
        <end position="26"/>
    </location>
</feature>
<dbReference type="Proteomes" id="UP000555322">
    <property type="component" value="Unassembled WGS sequence"/>
</dbReference>
<feature type="region of interest" description="Disordered" evidence="2">
    <location>
        <begin position="31"/>
        <end position="54"/>
    </location>
</feature>
<evidence type="ECO:0000256" key="2">
    <source>
        <dbReference type="SAM" id="MobiDB-lite"/>
    </source>
</evidence>
<organism evidence="5 6">
    <name type="scientific">Acinetobacter terrestris</name>
    <dbReference type="NCBI Taxonomy" id="2529843"/>
    <lineage>
        <taxon>Bacteria</taxon>
        <taxon>Pseudomonadati</taxon>
        <taxon>Pseudomonadota</taxon>
        <taxon>Gammaproteobacteria</taxon>
        <taxon>Moraxellales</taxon>
        <taxon>Moraxellaceae</taxon>
        <taxon>Acinetobacter</taxon>
        <taxon>Acinetobacter Taxon 24</taxon>
    </lineage>
</organism>
<dbReference type="Gene3D" id="2.60.40.10">
    <property type="entry name" value="Immunoglobulins"/>
    <property type="match status" value="5"/>
</dbReference>
<evidence type="ECO:0000256" key="1">
    <source>
        <dbReference type="ARBA" id="ARBA00010116"/>
    </source>
</evidence>
<feature type="region of interest" description="Disordered" evidence="2">
    <location>
        <begin position="1457"/>
        <end position="1480"/>
    </location>
</feature>
<dbReference type="SUPFAM" id="SSF49373">
    <property type="entry name" value="Invasin/intimin cell-adhesion fragments"/>
    <property type="match status" value="3"/>
</dbReference>
<comment type="caution">
    <text evidence="5">The sequence shown here is derived from an EMBL/GenBank/DDBJ whole genome shotgun (WGS) entry which is preliminary data.</text>
</comment>
<keyword evidence="3" id="KW-0732">Signal</keyword>
<evidence type="ECO:0000313" key="6">
    <source>
        <dbReference type="Proteomes" id="UP000555322"/>
    </source>
</evidence>
<dbReference type="RefSeq" id="WP_171536185.1">
    <property type="nucleotide sequence ID" value="NZ_JABERJ010000013.1"/>
</dbReference>
<evidence type="ECO:0000256" key="3">
    <source>
        <dbReference type="SAM" id="SignalP"/>
    </source>
</evidence>
<dbReference type="PROSITE" id="PS51257">
    <property type="entry name" value="PROKAR_LIPOPROTEIN"/>
    <property type="match status" value="1"/>
</dbReference>
<proteinExistence type="inferred from homology"/>
<feature type="domain" description="Big-1" evidence="4">
    <location>
        <begin position="173"/>
        <end position="263"/>
    </location>
</feature>
<sequence length="1480" mass="155698">MSKKQISLKLSTVALAVLLASCGGGGSDGYFNEKDNSQGNGNGNSADGNNSTDNTAQIAESLNVLDLKDAEGKVIVNANDSSVVQFTVQVLNKDNGGVAEKDVILSIKDSEKLGVTSKASLVKTMEGGFALFELNIPTLNAASGKVQLTATVKGTSINQVYTLNIVKKATIQSEYNLNIDQGVVLNLPKGNATINARVTDKNGGIKAGQTVVLALPPQMQDKFSITSGSSVTTDEKGNARFTITSNSDLTAKEIEEFTATSQSLEFNLIDENQSQKKVKAALTFKDISQVVQKLEIIKADMPIAAQGGTTTVKVRAKNTNDVALANKKVQLQFSDKSDAYGVTVDPAEAMTDTNGYATFTIKSNSSYPIALSQQGINLKAVYAESSEVFAQETITVITTNETADDQLALQRLEIDSSYKISAKNDKVKITVKGINNKGVAATKGKVTLSLNEEATSNGVTFDGSNTQEFKDGYVTFTLYTNAKTEAAVTALVTTGITASFKTDNDISNSIKITVEDEAKSEEAVGFLAIDPLKNAFDYTKDQSISVKVKAVGVQGSALQGENLAAKLVGLSTADLQALGLTLTHASTQTTDATGYATFIYQYKANGSTKQKELTTAGIRILVSGSNDSQQTVSLNFKAPTDVDTVDLDYLAVDMSSGNLILTQGVEQTLTVVVNATDTNGQAYAGQKVGIGLSDAALSNGVSLKTASALTTNAQGKVTFSLQVKANSASELNNLIANGITIAVKGIRQDGSAYTLTRKIEVTQPVIVLPNLAGLSLSYDVQTVSVLGGEVKIKVVAKDQAGQPIPNTPLVIAVSGLTSSRASLSDTNLTTNSKGEAEFTVKVSEGTYDASLIKNGITFAVIGSNLNNNDRIQQTGTIQVAIPKDSVNLRLNANEKNLELGKTYAVQIAVKDELGANTAYPVNLTLNKEAIDAGVKLTSDSVLTSANGTAPVSIILPKKIPDLLKDKLLTAGIKVTGSITNPKGEALKAVLNFTVYEAINLNHLEIISSKADLSTAGDKSIVTVRLLDQNNQPVKNQDVTLSANNSATLIVGTPGDGHLTNTSTPQTVKTDSNGNAFFALELDAATLDADLLRASGIELTAVHTDAAGAVKTQITRLGAFIPAPGAPLAPRYNLRIASSKSSLNVRNDTADVTVTLVDANGGGVADQYVSLGIENHILNGTIIEGASGLTTDAKGQAVFKIKVDETVRNAGYSALSFNADDLHLYASFKEEGYVEARQISLIDIVPSAVVNPVASIVIGVNPTEVSSSSDGVYYTRNLSVSVVDFDGKPLAKQKVEMDITPTVYLKGQYLWALAPVPGSTSPAMKWVNAGERYYNLEDPTIYLNTQGIPMNNNGTSDITDDMPASTVQNPLIGCAASSSGSAITNTQVVNIPVKVPTFLGQGATATYTTDEEGKFDLTVRYPKIYAQWLNVRIGASSTVATLPFRTTYNLGLPSVNSDYSTDGSDGPNLDSPYGTSTTTCP</sequence>
<dbReference type="EMBL" id="JABERJ010000013">
    <property type="protein sequence ID" value="NNH26160.1"/>
    <property type="molecule type" value="Genomic_DNA"/>
</dbReference>
<feature type="compositionally biased region" description="Low complexity" evidence="2">
    <location>
        <begin position="37"/>
        <end position="54"/>
    </location>
</feature>
<evidence type="ECO:0000259" key="4">
    <source>
        <dbReference type="SMART" id="SM00634"/>
    </source>
</evidence>
<feature type="domain" description="Big-1" evidence="4">
    <location>
        <begin position="292"/>
        <end position="381"/>
    </location>
</feature>
<evidence type="ECO:0000313" key="5">
    <source>
        <dbReference type="EMBL" id="NNH26160.1"/>
    </source>
</evidence>
<comment type="similarity">
    <text evidence="1">Belongs to the intimin/invasin family.</text>
</comment>
<keyword evidence="6" id="KW-1185">Reference proteome</keyword>
<dbReference type="InterPro" id="IPR003344">
    <property type="entry name" value="Big_1_dom"/>
</dbReference>
<accession>A0ABX1USH0</accession>